<name>A0ABR8SIU3_9BACL</name>
<accession>A0ABR8SIU3</accession>
<dbReference type="SUPFAM" id="SSF56801">
    <property type="entry name" value="Acetyl-CoA synthetase-like"/>
    <property type="match status" value="1"/>
</dbReference>
<comment type="caution">
    <text evidence="4">The sequence shown here is derived from an EMBL/GenBank/DDBJ whole genome shotgun (WGS) entry which is preliminary data.</text>
</comment>
<keyword evidence="1" id="KW-1133">Transmembrane helix</keyword>
<evidence type="ECO:0000259" key="2">
    <source>
        <dbReference type="Pfam" id="PF00501"/>
    </source>
</evidence>
<feature type="transmembrane region" description="Helical" evidence="1">
    <location>
        <begin position="169"/>
        <end position="190"/>
    </location>
</feature>
<dbReference type="PANTHER" id="PTHR24096">
    <property type="entry name" value="LONG-CHAIN-FATTY-ACID--COA LIGASE"/>
    <property type="match status" value="1"/>
</dbReference>
<evidence type="ECO:0000259" key="3">
    <source>
        <dbReference type="Pfam" id="PF13193"/>
    </source>
</evidence>
<dbReference type="InterPro" id="IPR025110">
    <property type="entry name" value="AMP-bd_C"/>
</dbReference>
<evidence type="ECO:0000313" key="4">
    <source>
        <dbReference type="EMBL" id="MBD7963044.1"/>
    </source>
</evidence>
<gene>
    <name evidence="4" type="ORF">H9648_03180</name>
</gene>
<keyword evidence="1" id="KW-0812">Transmembrane</keyword>
<dbReference type="GO" id="GO:0016874">
    <property type="term" value="F:ligase activity"/>
    <property type="evidence" value="ECO:0007669"/>
    <property type="project" value="UniProtKB-KW"/>
</dbReference>
<dbReference type="Pfam" id="PF00501">
    <property type="entry name" value="AMP-binding"/>
    <property type="match status" value="1"/>
</dbReference>
<dbReference type="Gene3D" id="3.40.50.12780">
    <property type="entry name" value="N-terminal domain of ligase-like"/>
    <property type="match status" value="1"/>
</dbReference>
<dbReference type="Gene3D" id="3.30.300.30">
    <property type="match status" value="1"/>
</dbReference>
<sequence>MNREIFTPDSTYSYGMFLQEVWSCVDYLTARGIKAEDRVLLSMENSFSYMVTVFALIEIKCSIVLVDCLVNGEEVTRIALESKCKCSITDRLVPFSDALIHITMPTHEKRISRKTDELSIEGWMTLKDALILYTSGSTGNPKGIVKSGGSFVSNIESTMKRMRYYREDVLLPLIPFTHFYGLSILFIWWLEKCDLVLCNYKDIRSIVKAIIDKKVTVVDGIPSTYYVFNRLLNKRAESLQVIKESNVRMWCVGGAPLSKKLSDEFERLMDKPLLDGYGLSEVGNVALNVEGPEFGCGQPIEGVRLKVARSDGKESEILEIGEVLVQSSGVMECYFEDQEKTDEVYHDGWFKTNDLGYLDAHGNLFIVGRLGEEILRNGYLIYPASIEKEIEDRLGIKSKVISIEDEKKGAVLLLFVEAAEEEENQLKRMINQALNPILRPDKIIVLDEFPYLANGKIDQIQIKQWATHYSKGKERELWVT</sequence>
<keyword evidence="4" id="KW-0436">Ligase</keyword>
<reference evidence="4 5" key="1">
    <citation type="submission" date="2020-08" db="EMBL/GenBank/DDBJ databases">
        <title>A Genomic Blueprint of the Chicken Gut Microbiome.</title>
        <authorList>
            <person name="Gilroy R."/>
            <person name="Ravi A."/>
            <person name="Getino M."/>
            <person name="Pursley I."/>
            <person name="Horton D.L."/>
            <person name="Alikhan N.-F."/>
            <person name="Baker D."/>
            <person name="Gharbi K."/>
            <person name="Hall N."/>
            <person name="Watson M."/>
            <person name="Adriaenssens E.M."/>
            <person name="Foster-Nyarko E."/>
            <person name="Jarju S."/>
            <person name="Secka A."/>
            <person name="Antonio M."/>
            <person name="Oren A."/>
            <person name="Chaudhuri R."/>
            <person name="La Ragione R.M."/>
            <person name="Hildebrand F."/>
            <person name="Pallen M.J."/>
        </authorList>
    </citation>
    <scope>NUCLEOTIDE SEQUENCE [LARGE SCALE GENOMIC DNA]</scope>
    <source>
        <strain evidence="4 5">Sa2CUA10</strain>
    </source>
</reference>
<dbReference type="InterPro" id="IPR045851">
    <property type="entry name" value="AMP-bd_C_sf"/>
</dbReference>
<dbReference type="EMBL" id="JACSQM010000001">
    <property type="protein sequence ID" value="MBD7963044.1"/>
    <property type="molecule type" value="Genomic_DNA"/>
</dbReference>
<dbReference type="RefSeq" id="WP_191752388.1">
    <property type="nucleotide sequence ID" value="NZ_JACSQM010000001.1"/>
</dbReference>
<protein>
    <submittedName>
        <fullName evidence="4">Acyl--CoA ligase</fullName>
    </submittedName>
</protein>
<organism evidence="4 5">
    <name type="scientific">Fictibacillus norfolkensis</name>
    <dbReference type="NCBI Taxonomy" id="2762233"/>
    <lineage>
        <taxon>Bacteria</taxon>
        <taxon>Bacillati</taxon>
        <taxon>Bacillota</taxon>
        <taxon>Bacilli</taxon>
        <taxon>Bacillales</taxon>
        <taxon>Fictibacillaceae</taxon>
        <taxon>Fictibacillus</taxon>
    </lineage>
</organism>
<dbReference type="InterPro" id="IPR042099">
    <property type="entry name" value="ANL_N_sf"/>
</dbReference>
<dbReference type="InterPro" id="IPR000873">
    <property type="entry name" value="AMP-dep_synth/lig_dom"/>
</dbReference>
<dbReference type="InterPro" id="IPR020845">
    <property type="entry name" value="AMP-binding_CS"/>
</dbReference>
<evidence type="ECO:0000313" key="5">
    <source>
        <dbReference type="Proteomes" id="UP000603641"/>
    </source>
</evidence>
<keyword evidence="1" id="KW-0472">Membrane</keyword>
<evidence type="ECO:0000256" key="1">
    <source>
        <dbReference type="SAM" id="Phobius"/>
    </source>
</evidence>
<feature type="domain" description="AMP-dependent synthetase/ligase" evidence="2">
    <location>
        <begin position="8"/>
        <end position="335"/>
    </location>
</feature>
<keyword evidence="5" id="KW-1185">Reference proteome</keyword>
<proteinExistence type="predicted"/>
<dbReference type="Pfam" id="PF13193">
    <property type="entry name" value="AMP-binding_C"/>
    <property type="match status" value="1"/>
</dbReference>
<dbReference type="PANTHER" id="PTHR24096:SF267">
    <property type="entry name" value="MALONATE--COA LIGASE ACSF3, MITOCHONDRIAL"/>
    <property type="match status" value="1"/>
</dbReference>
<dbReference type="CDD" id="cd04433">
    <property type="entry name" value="AFD_class_I"/>
    <property type="match status" value="1"/>
</dbReference>
<dbReference type="PROSITE" id="PS00455">
    <property type="entry name" value="AMP_BINDING"/>
    <property type="match status" value="1"/>
</dbReference>
<dbReference type="Proteomes" id="UP000603641">
    <property type="component" value="Unassembled WGS sequence"/>
</dbReference>
<feature type="domain" description="AMP-binding enzyme C-terminal" evidence="3">
    <location>
        <begin position="400"/>
        <end position="456"/>
    </location>
</feature>